<proteinExistence type="predicted"/>
<keyword evidence="3" id="KW-1185">Reference proteome</keyword>
<dbReference type="EMBL" id="JASPKY010000047">
    <property type="protein sequence ID" value="KAK9745608.1"/>
    <property type="molecule type" value="Genomic_DNA"/>
</dbReference>
<sequence length="349" mass="39536">MFFSFQVGLMPDKENEVELIIDLPEKETEVVNVTVADPVNKQLDVKSPDEAVQNDAKCDKEVQVSVPMLVQCSQSSIEAFEDRIPQKAYIEEVQLFLKSESNRGSARHITETVINGNQAQSQPEPNLIPGNRKSFIKEMHLFLNNDLAEVNKVNTDIEDLQCSEETWLVSNKLGGRNVREKELDEEYPIEFDIFNEEVQSLYDQGSEVIANADDKSENDKEVAIIMSGNGEEEHKMIEEDETQTAGNNTRESVQINHCVLTLQERSTSRESVHQSYTQKSRYVEDDMPPPPSPPRIRDSATNLDGISKHGSLERAARRKSSVDRDHITRDIYKTSTVSTLAVALQDYIY</sequence>
<feature type="compositionally biased region" description="Basic and acidic residues" evidence="1">
    <location>
        <begin position="306"/>
        <end position="321"/>
    </location>
</feature>
<gene>
    <name evidence="2" type="ORF">QE152_g6785</name>
</gene>
<reference evidence="2 3" key="1">
    <citation type="journal article" date="2024" name="BMC Genomics">
        <title>De novo assembly and annotation of Popillia japonica's genome with initial clues to its potential as an invasive pest.</title>
        <authorList>
            <person name="Cucini C."/>
            <person name="Boschi S."/>
            <person name="Funari R."/>
            <person name="Cardaioli E."/>
            <person name="Iannotti N."/>
            <person name="Marturano G."/>
            <person name="Paoli F."/>
            <person name="Bruttini M."/>
            <person name="Carapelli A."/>
            <person name="Frati F."/>
            <person name="Nardi F."/>
        </authorList>
    </citation>
    <scope>NUCLEOTIDE SEQUENCE [LARGE SCALE GENOMIC DNA]</scope>
    <source>
        <strain evidence="2">DMR45628</strain>
    </source>
</reference>
<evidence type="ECO:0000256" key="1">
    <source>
        <dbReference type="SAM" id="MobiDB-lite"/>
    </source>
</evidence>
<feature type="region of interest" description="Disordered" evidence="1">
    <location>
        <begin position="264"/>
        <end position="321"/>
    </location>
</feature>
<dbReference type="Proteomes" id="UP001458880">
    <property type="component" value="Unassembled WGS sequence"/>
</dbReference>
<comment type="caution">
    <text evidence="2">The sequence shown here is derived from an EMBL/GenBank/DDBJ whole genome shotgun (WGS) entry which is preliminary data.</text>
</comment>
<evidence type="ECO:0000313" key="2">
    <source>
        <dbReference type="EMBL" id="KAK9745608.1"/>
    </source>
</evidence>
<dbReference type="AlphaFoldDB" id="A0AAW1MH85"/>
<protein>
    <submittedName>
        <fullName evidence="2">Uncharacterized protein</fullName>
    </submittedName>
</protein>
<name>A0AAW1MH85_POPJA</name>
<evidence type="ECO:0000313" key="3">
    <source>
        <dbReference type="Proteomes" id="UP001458880"/>
    </source>
</evidence>
<organism evidence="2 3">
    <name type="scientific">Popillia japonica</name>
    <name type="common">Japanese beetle</name>
    <dbReference type="NCBI Taxonomy" id="7064"/>
    <lineage>
        <taxon>Eukaryota</taxon>
        <taxon>Metazoa</taxon>
        <taxon>Ecdysozoa</taxon>
        <taxon>Arthropoda</taxon>
        <taxon>Hexapoda</taxon>
        <taxon>Insecta</taxon>
        <taxon>Pterygota</taxon>
        <taxon>Neoptera</taxon>
        <taxon>Endopterygota</taxon>
        <taxon>Coleoptera</taxon>
        <taxon>Polyphaga</taxon>
        <taxon>Scarabaeiformia</taxon>
        <taxon>Scarabaeidae</taxon>
        <taxon>Rutelinae</taxon>
        <taxon>Popillia</taxon>
    </lineage>
</organism>
<accession>A0AAW1MH85</accession>